<dbReference type="STRING" id="246437.L9KYC7"/>
<evidence type="ECO:0000313" key="3">
    <source>
        <dbReference type="Proteomes" id="UP000011518"/>
    </source>
</evidence>
<reference evidence="3" key="2">
    <citation type="journal article" date="2013" name="Nat. Commun.">
        <title>Genome of the Chinese tree shrew.</title>
        <authorList>
            <person name="Fan Y."/>
            <person name="Huang Z.Y."/>
            <person name="Cao C.C."/>
            <person name="Chen C.S."/>
            <person name="Chen Y.X."/>
            <person name="Fan D.D."/>
            <person name="He J."/>
            <person name="Hou H.L."/>
            <person name="Hu L."/>
            <person name="Hu X.T."/>
            <person name="Jiang X.T."/>
            <person name="Lai R."/>
            <person name="Lang Y.S."/>
            <person name="Liang B."/>
            <person name="Liao S.G."/>
            <person name="Mu D."/>
            <person name="Ma Y.Y."/>
            <person name="Niu Y.Y."/>
            <person name="Sun X.Q."/>
            <person name="Xia J.Q."/>
            <person name="Xiao J."/>
            <person name="Xiong Z.Q."/>
            <person name="Xu L."/>
            <person name="Yang L."/>
            <person name="Zhang Y."/>
            <person name="Zhao W."/>
            <person name="Zhao X.D."/>
            <person name="Zheng Y.T."/>
            <person name="Zhou J.M."/>
            <person name="Zhu Y.B."/>
            <person name="Zhang G.J."/>
            <person name="Wang J."/>
            <person name="Yao Y.G."/>
        </authorList>
    </citation>
    <scope>NUCLEOTIDE SEQUENCE [LARGE SCALE GENOMIC DNA]</scope>
</reference>
<dbReference type="GO" id="GO:0005730">
    <property type="term" value="C:nucleolus"/>
    <property type="evidence" value="ECO:0007669"/>
    <property type="project" value="TreeGrafter"/>
</dbReference>
<accession>L9KYC7</accession>
<dbReference type="EMBL" id="KB320590">
    <property type="protein sequence ID" value="ELW67950.1"/>
    <property type="molecule type" value="Genomic_DNA"/>
</dbReference>
<proteinExistence type="predicted"/>
<feature type="compositionally biased region" description="Basic and acidic residues" evidence="1">
    <location>
        <begin position="126"/>
        <end position="137"/>
    </location>
</feature>
<evidence type="ECO:0000313" key="2">
    <source>
        <dbReference type="EMBL" id="ELW67950.1"/>
    </source>
</evidence>
<feature type="compositionally biased region" description="Acidic residues" evidence="1">
    <location>
        <begin position="29"/>
        <end position="42"/>
    </location>
</feature>
<dbReference type="GO" id="GO:0016740">
    <property type="term" value="F:transferase activity"/>
    <property type="evidence" value="ECO:0007669"/>
    <property type="project" value="UniProtKB-KW"/>
</dbReference>
<feature type="region of interest" description="Disordered" evidence="1">
    <location>
        <begin position="18"/>
        <end position="147"/>
    </location>
</feature>
<feature type="compositionally biased region" description="Basic and acidic residues" evidence="1">
    <location>
        <begin position="43"/>
        <end position="57"/>
    </location>
</feature>
<feature type="compositionally biased region" description="Acidic residues" evidence="1">
    <location>
        <begin position="109"/>
        <end position="125"/>
    </location>
</feature>
<protein>
    <submittedName>
        <fullName evidence="2">Deoxynucleotidyltransferase terminal-interacting protein 2</fullName>
    </submittedName>
</protein>
<sequence>MQNHPCFHVREEKQTHVASFKEIKKQTLDEEANGVTDEEKEINEESRSSDESQQSEHSEDEEDSWCLVEDSGQRQSLSGHSGSVSHGKALFVIGATPGLSSDKNFYLEEASEGATEGEEEEDEKSEEPSDLERSKDEMSDEEDDLLNSAKSKLLKLTSSSTDPGLSIKQLGGFCINFSANYSLTREP</sequence>
<dbReference type="GO" id="GO:0003723">
    <property type="term" value="F:RNA binding"/>
    <property type="evidence" value="ECO:0007669"/>
    <property type="project" value="TreeGrafter"/>
</dbReference>
<dbReference type="InParanoid" id="L9KYC7"/>
<dbReference type="PANTHER" id="PTHR21686">
    <property type="entry name" value="DEOXYNUCLEOTIDYLTRANSFERASE TERMINAL-INTERACTING PROTEIN 2"/>
    <property type="match status" value="1"/>
</dbReference>
<keyword evidence="3" id="KW-1185">Reference proteome</keyword>
<gene>
    <name evidence="2" type="ORF">TREES_T100013092</name>
</gene>
<dbReference type="AlphaFoldDB" id="L9KYC7"/>
<feature type="compositionally biased region" description="Low complexity" evidence="1">
    <location>
        <begin position="76"/>
        <end position="87"/>
    </location>
</feature>
<organism evidence="2 3">
    <name type="scientific">Tupaia chinensis</name>
    <name type="common">Chinese tree shrew</name>
    <name type="synonym">Tupaia belangeri chinensis</name>
    <dbReference type="NCBI Taxonomy" id="246437"/>
    <lineage>
        <taxon>Eukaryota</taxon>
        <taxon>Metazoa</taxon>
        <taxon>Chordata</taxon>
        <taxon>Craniata</taxon>
        <taxon>Vertebrata</taxon>
        <taxon>Euteleostomi</taxon>
        <taxon>Mammalia</taxon>
        <taxon>Eutheria</taxon>
        <taxon>Euarchontoglires</taxon>
        <taxon>Scandentia</taxon>
        <taxon>Tupaiidae</taxon>
        <taxon>Tupaia</taxon>
    </lineage>
</organism>
<dbReference type="PANTHER" id="PTHR21686:SF12">
    <property type="entry name" value="DEOXYNUCLEOTIDYLTRANSFERASE TERMINAL-INTERACTING PROTEIN 2"/>
    <property type="match status" value="1"/>
</dbReference>
<dbReference type="Proteomes" id="UP000011518">
    <property type="component" value="Unassembled WGS sequence"/>
</dbReference>
<dbReference type="InterPro" id="IPR039883">
    <property type="entry name" value="Fcf2/DNTTIP2"/>
</dbReference>
<evidence type="ECO:0000256" key="1">
    <source>
        <dbReference type="SAM" id="MobiDB-lite"/>
    </source>
</evidence>
<feature type="compositionally biased region" description="Basic and acidic residues" evidence="1">
    <location>
        <begin position="18"/>
        <end position="28"/>
    </location>
</feature>
<name>L9KYC7_TUPCH</name>
<reference evidence="3" key="1">
    <citation type="submission" date="2012-07" db="EMBL/GenBank/DDBJ databases">
        <title>Genome of the Chinese tree shrew, a rising model animal genetically related to primates.</title>
        <authorList>
            <person name="Zhang G."/>
            <person name="Fan Y."/>
            <person name="Yao Y."/>
            <person name="Huang Z."/>
        </authorList>
    </citation>
    <scope>NUCLEOTIDE SEQUENCE [LARGE SCALE GENOMIC DNA]</scope>
</reference>
<dbReference type="GO" id="GO:0006396">
    <property type="term" value="P:RNA processing"/>
    <property type="evidence" value="ECO:0007669"/>
    <property type="project" value="TreeGrafter"/>
</dbReference>
<keyword evidence="2" id="KW-0808">Transferase</keyword>